<proteinExistence type="predicted"/>
<comment type="caution">
    <text evidence="3">The sequence shown here is derived from an EMBL/GenBank/DDBJ whole genome shotgun (WGS) entry which is preliminary data.</text>
</comment>
<feature type="transmembrane region" description="Helical" evidence="2">
    <location>
        <begin position="657"/>
        <end position="675"/>
    </location>
</feature>
<sequence length="702" mass="82143">MIENKAITYSLLAHVRNSGTLIKGPIDVFVPLIKRTLHQLNMKGILKGESVIEIQKEANCMYSIDFPIPVLKSILSQIANEVNTNDNAQNFVIHNDGSFILRSFFFEDFEEKIQDIKRETNSLEKLFQDFCSIHNLKSEKKTTLFDFIDKNKLSISRYLSNSTPPNGHDYTIEAQFVDFFKKIPKVFDTIRRIYLGSIISSFLEYKTEDLQHDLELLFDTNFLISLIDLNTPESTHSCRKLIEVGNNLGFKFTVLNETIEETKSLLQKKAETLHNSFLSRRINAEDIYNACERRNLNASDLDRIADNLEQTLKDFGINIYIHTSALKEKAKKSTEFENFKNIRNSTISALHDAIAIIYVKEKRTKKIRDFEKVNCWFVNNSTSHEIYDIKEETRLTFEYQKETIKVDELLNILWLSQPRINSSLDNDDLIDIGLSSIVAYTLNDSLPKANIIRELESNIQKYRGEKITDKDILNISTRISNKQLRNIAELNKIAEKNSAEFIEKLKVEADLQQKVENQRVERFEELYKKFQDQVSTLQKAKSQVESKEELLKEKSKALDESIKQLDNKKDIENEKLNALTIELEREKEEKRKLKLEIKTNEKQTFVNSKLREWRKKSWYQLGLCIILIVLGIIYLFYLSNWQFDKLKTLIEECKTNSIVTGLSTFVIFIMTFFVLRNLREKYYNHSNIKAFKEMIELPEHLK</sequence>
<keyword evidence="1" id="KW-0175">Coiled coil</keyword>
<protein>
    <submittedName>
        <fullName evidence="3">Uncharacterized protein</fullName>
    </submittedName>
</protein>
<keyword evidence="2" id="KW-0812">Transmembrane</keyword>
<dbReference type="RefSeq" id="WP_127822011.1">
    <property type="nucleotide sequence ID" value="NZ_RWGX02000016.1"/>
</dbReference>
<keyword evidence="2" id="KW-0472">Membrane</keyword>
<feature type="coiled-coil region" evidence="1">
    <location>
        <begin position="520"/>
        <end position="603"/>
    </location>
</feature>
<evidence type="ECO:0000256" key="2">
    <source>
        <dbReference type="SAM" id="Phobius"/>
    </source>
</evidence>
<feature type="transmembrane region" description="Helical" evidence="2">
    <location>
        <begin position="618"/>
        <end position="637"/>
    </location>
</feature>
<keyword evidence="2" id="KW-1133">Transmembrane helix</keyword>
<accession>A0AA94F4A8</accession>
<organism evidence="3">
    <name type="scientific">Flavobacterium columnare</name>
    <dbReference type="NCBI Taxonomy" id="996"/>
    <lineage>
        <taxon>Bacteria</taxon>
        <taxon>Pseudomonadati</taxon>
        <taxon>Bacteroidota</taxon>
        <taxon>Flavobacteriia</taxon>
        <taxon>Flavobacteriales</taxon>
        <taxon>Flavobacteriaceae</taxon>
        <taxon>Flavobacterium</taxon>
    </lineage>
</organism>
<gene>
    <name evidence="3" type="ORF">EJB19_07325</name>
</gene>
<evidence type="ECO:0000313" key="3">
    <source>
        <dbReference type="EMBL" id="RVU88012.1"/>
    </source>
</evidence>
<name>A0AA94F4A8_9FLAO</name>
<dbReference type="EMBL" id="RWGX01000004">
    <property type="protein sequence ID" value="RVU88012.1"/>
    <property type="molecule type" value="Genomic_DNA"/>
</dbReference>
<evidence type="ECO:0000256" key="1">
    <source>
        <dbReference type="SAM" id="Coils"/>
    </source>
</evidence>
<reference evidence="3" key="1">
    <citation type="submission" date="2018-12" db="EMBL/GenBank/DDBJ databases">
        <title>Draft genome sequence of Flaovobacterium columnare BGFS27 isolated from channel catfish in Alabama.</title>
        <authorList>
            <person name="Cai W."/>
            <person name="Arias C."/>
        </authorList>
    </citation>
    <scope>NUCLEOTIDE SEQUENCE [LARGE SCALE GENOMIC DNA]</scope>
    <source>
        <strain evidence="3">BGFS27</strain>
    </source>
</reference>
<dbReference type="AlphaFoldDB" id="A0AA94F4A8"/>